<feature type="signal peptide" evidence="1">
    <location>
        <begin position="1"/>
        <end position="25"/>
    </location>
</feature>
<name>A0A8I0GFK5_9ACTO</name>
<feature type="chain" id="PRO_5039467458" description="Lipoprotein" evidence="1">
    <location>
        <begin position="26"/>
        <end position="332"/>
    </location>
</feature>
<keyword evidence="3" id="KW-1185">Reference proteome</keyword>
<organism evidence="2 3">
    <name type="scientific">Nanchangia anserum</name>
    <dbReference type="NCBI Taxonomy" id="2692125"/>
    <lineage>
        <taxon>Bacteria</taxon>
        <taxon>Bacillati</taxon>
        <taxon>Actinomycetota</taxon>
        <taxon>Actinomycetes</taxon>
        <taxon>Actinomycetales</taxon>
        <taxon>Actinomycetaceae</taxon>
        <taxon>Nanchangia</taxon>
    </lineage>
</organism>
<accession>A0A8I0GFK5</accession>
<dbReference type="RefSeq" id="WP_191072037.1">
    <property type="nucleotide sequence ID" value="NZ_CP060506.1"/>
</dbReference>
<protein>
    <recommendedName>
        <fullName evidence="4">Lipoprotein</fullName>
    </recommendedName>
</protein>
<proteinExistence type="predicted"/>
<evidence type="ECO:0008006" key="4">
    <source>
        <dbReference type="Google" id="ProtNLM"/>
    </source>
</evidence>
<gene>
    <name evidence="2" type="ORF">H8R10_06755</name>
</gene>
<dbReference type="EMBL" id="JACRUO010000002">
    <property type="protein sequence ID" value="MBD3689922.1"/>
    <property type="molecule type" value="Genomic_DNA"/>
</dbReference>
<dbReference type="Proteomes" id="UP000627538">
    <property type="component" value="Unassembled WGS sequence"/>
</dbReference>
<keyword evidence="1" id="KW-0732">Signal</keyword>
<evidence type="ECO:0000313" key="3">
    <source>
        <dbReference type="Proteomes" id="UP000627538"/>
    </source>
</evidence>
<sequence>MSRHHLRGLAACVSAALLASGVAGCGQSQLRSDAELDTSAYPALSTTQVDDVLDSLAHTLETADKDRTSESLQARLENPALSMRLSQYRLNAANKDLAVPSLVADPVAVSVSKGPAWPRAILDVTGAADGATPLVLVLRQADARSPYRLWQWMHLLPKQSVPPTAAVAAGSQLRDAADGKDLAMSGQQAKDAWAKSVTDADAQKSAGIDTDEFMANIRDEQKNWQQAIGQTGTLSYTVSPADDLLVFSDEDGGALVATSYTYRTDVAIKSGEGGIEMGGDVGALLGEGGKVTGKAHWTYTITVLIHVPAADADNASTRVIAGEKVLTEATRD</sequence>
<dbReference type="AlphaFoldDB" id="A0A8I0GFK5"/>
<dbReference type="PROSITE" id="PS51257">
    <property type="entry name" value="PROKAR_LIPOPROTEIN"/>
    <property type="match status" value="1"/>
</dbReference>
<evidence type="ECO:0000256" key="1">
    <source>
        <dbReference type="SAM" id="SignalP"/>
    </source>
</evidence>
<comment type="caution">
    <text evidence="2">The sequence shown here is derived from an EMBL/GenBank/DDBJ whole genome shotgun (WGS) entry which is preliminary data.</text>
</comment>
<evidence type="ECO:0000313" key="2">
    <source>
        <dbReference type="EMBL" id="MBD3689922.1"/>
    </source>
</evidence>
<reference evidence="2 3" key="1">
    <citation type="submission" date="2020-08" db="EMBL/GenBank/DDBJ databases">
        <title>Winkia gen. nov., sp. nov., isolated from faeces of the Anser albifrons in China.</title>
        <authorList>
            <person name="Liu Q."/>
        </authorList>
    </citation>
    <scope>NUCLEOTIDE SEQUENCE [LARGE SCALE GENOMIC DNA]</scope>
    <source>
        <strain evidence="2 3">C62</strain>
    </source>
</reference>